<keyword evidence="4" id="KW-0479">Metal-binding</keyword>
<dbReference type="EMBL" id="UINC01001035">
    <property type="protein sequence ID" value="SUZ68263.1"/>
    <property type="molecule type" value="Genomic_DNA"/>
</dbReference>
<dbReference type="GO" id="GO:0046872">
    <property type="term" value="F:metal ion binding"/>
    <property type="evidence" value="ECO:0007669"/>
    <property type="project" value="UniProtKB-KW"/>
</dbReference>
<dbReference type="Pfam" id="PF02075">
    <property type="entry name" value="RuvC"/>
    <property type="match status" value="1"/>
</dbReference>
<keyword evidence="6" id="KW-0227">DNA damage</keyword>
<dbReference type="PANTHER" id="PTHR30194">
    <property type="entry name" value="CROSSOVER JUNCTION ENDODEOXYRIBONUCLEASE RUVC"/>
    <property type="match status" value="1"/>
</dbReference>
<dbReference type="InterPro" id="IPR002176">
    <property type="entry name" value="X-over_junc_endoDNase_RuvC"/>
</dbReference>
<keyword evidence="11" id="KW-0234">DNA repair</keyword>
<evidence type="ECO:0000313" key="12">
    <source>
        <dbReference type="EMBL" id="SUZ68263.1"/>
    </source>
</evidence>
<dbReference type="InterPro" id="IPR012337">
    <property type="entry name" value="RNaseH-like_sf"/>
</dbReference>
<evidence type="ECO:0000256" key="7">
    <source>
        <dbReference type="ARBA" id="ARBA00022801"/>
    </source>
</evidence>
<dbReference type="GO" id="GO:0003677">
    <property type="term" value="F:DNA binding"/>
    <property type="evidence" value="ECO:0007669"/>
    <property type="project" value="UniProtKB-KW"/>
</dbReference>
<keyword evidence="10" id="KW-0233">DNA recombination</keyword>
<dbReference type="GO" id="GO:0016787">
    <property type="term" value="F:hydrolase activity"/>
    <property type="evidence" value="ECO:0007669"/>
    <property type="project" value="UniProtKB-KW"/>
</dbReference>
<reference evidence="12" key="1">
    <citation type="submission" date="2018-05" db="EMBL/GenBank/DDBJ databases">
        <authorList>
            <person name="Lanie J.A."/>
            <person name="Ng W.-L."/>
            <person name="Kazmierczak K.M."/>
            <person name="Andrzejewski T.M."/>
            <person name="Davidsen T.M."/>
            <person name="Wayne K.J."/>
            <person name="Tettelin H."/>
            <person name="Glass J.I."/>
            <person name="Rusch D."/>
            <person name="Podicherti R."/>
            <person name="Tsui H.-C.T."/>
            <person name="Winkler M.E."/>
        </authorList>
    </citation>
    <scope>NUCLEOTIDE SEQUENCE</scope>
</reference>
<dbReference type="SUPFAM" id="SSF53098">
    <property type="entry name" value="Ribonuclease H-like"/>
    <property type="match status" value="1"/>
</dbReference>
<evidence type="ECO:0000256" key="8">
    <source>
        <dbReference type="ARBA" id="ARBA00022842"/>
    </source>
</evidence>
<evidence type="ECO:0000256" key="10">
    <source>
        <dbReference type="ARBA" id="ARBA00023172"/>
    </source>
</evidence>
<dbReference type="GO" id="GO:0006310">
    <property type="term" value="P:DNA recombination"/>
    <property type="evidence" value="ECO:0007669"/>
    <property type="project" value="UniProtKB-KW"/>
</dbReference>
<dbReference type="PANTHER" id="PTHR30194:SF3">
    <property type="entry name" value="CROSSOVER JUNCTION ENDODEOXYRIBONUCLEASE RUVC"/>
    <property type="match status" value="1"/>
</dbReference>
<feature type="non-terminal residue" evidence="12">
    <location>
        <position position="1"/>
    </location>
</feature>
<evidence type="ECO:0000256" key="5">
    <source>
        <dbReference type="ARBA" id="ARBA00022759"/>
    </source>
</evidence>
<evidence type="ECO:0000256" key="9">
    <source>
        <dbReference type="ARBA" id="ARBA00023125"/>
    </source>
</evidence>
<organism evidence="12">
    <name type="scientific">marine metagenome</name>
    <dbReference type="NCBI Taxonomy" id="408172"/>
    <lineage>
        <taxon>unclassified sequences</taxon>
        <taxon>metagenomes</taxon>
        <taxon>ecological metagenomes</taxon>
    </lineage>
</organism>
<dbReference type="NCBIfam" id="NF000711">
    <property type="entry name" value="PRK00039.2-1"/>
    <property type="match status" value="1"/>
</dbReference>
<dbReference type="NCBIfam" id="TIGR00228">
    <property type="entry name" value="ruvC"/>
    <property type="match status" value="1"/>
</dbReference>
<accession>A0A381PS16</accession>
<comment type="similarity">
    <text evidence="1">Belongs to the RuvC family.</text>
</comment>
<dbReference type="PRINTS" id="PR00696">
    <property type="entry name" value="RSOLVASERUVC"/>
</dbReference>
<gene>
    <name evidence="12" type="ORF">METZ01_LOCUS21117</name>
</gene>
<evidence type="ECO:0000256" key="2">
    <source>
        <dbReference type="ARBA" id="ARBA00022490"/>
    </source>
</evidence>
<evidence type="ECO:0000256" key="11">
    <source>
        <dbReference type="ARBA" id="ARBA00023204"/>
    </source>
</evidence>
<keyword evidence="3" id="KW-0540">Nuclease</keyword>
<dbReference type="GO" id="GO:0006281">
    <property type="term" value="P:DNA repair"/>
    <property type="evidence" value="ECO:0007669"/>
    <property type="project" value="UniProtKB-KW"/>
</dbReference>
<sequence>VETIQRVIGVDPGLSVTGFGILDYKGANIQVVAYGTIKPPADEALPNRLEYLNSHMTELLEKFEPQAMAIEDTFFSKNVKSALLLGQARGVLLLAAASKGISSVEYAPRKVKQSVVGNGAADKKQVQYMVQQILKMDEPPKPLDTSDALAIGLCYINQNKYL</sequence>
<evidence type="ECO:0000256" key="4">
    <source>
        <dbReference type="ARBA" id="ARBA00022723"/>
    </source>
</evidence>
<dbReference type="CDD" id="cd16962">
    <property type="entry name" value="RuvC"/>
    <property type="match status" value="1"/>
</dbReference>
<evidence type="ECO:0000256" key="3">
    <source>
        <dbReference type="ARBA" id="ARBA00022722"/>
    </source>
</evidence>
<keyword evidence="2" id="KW-0963">Cytoplasm</keyword>
<evidence type="ECO:0000256" key="1">
    <source>
        <dbReference type="ARBA" id="ARBA00009518"/>
    </source>
</evidence>
<dbReference type="HAMAP" id="MF_00034">
    <property type="entry name" value="RuvC"/>
    <property type="match status" value="1"/>
</dbReference>
<dbReference type="InterPro" id="IPR036397">
    <property type="entry name" value="RNaseH_sf"/>
</dbReference>
<dbReference type="FunFam" id="3.30.420.10:FF:000002">
    <property type="entry name" value="Crossover junction endodeoxyribonuclease RuvC"/>
    <property type="match status" value="1"/>
</dbReference>
<keyword evidence="5" id="KW-0255">Endonuclease</keyword>
<protein>
    <submittedName>
        <fullName evidence="12">Uncharacterized protein</fullName>
    </submittedName>
</protein>
<keyword evidence="8" id="KW-0460">Magnesium</keyword>
<keyword evidence="9" id="KW-0238">DNA-binding</keyword>
<evidence type="ECO:0000256" key="6">
    <source>
        <dbReference type="ARBA" id="ARBA00022763"/>
    </source>
</evidence>
<dbReference type="GO" id="GO:0004520">
    <property type="term" value="F:DNA endonuclease activity"/>
    <property type="evidence" value="ECO:0007669"/>
    <property type="project" value="InterPro"/>
</dbReference>
<name>A0A381PS16_9ZZZZ</name>
<dbReference type="AlphaFoldDB" id="A0A381PS16"/>
<keyword evidence="7" id="KW-0378">Hydrolase</keyword>
<dbReference type="Gene3D" id="3.30.420.10">
    <property type="entry name" value="Ribonuclease H-like superfamily/Ribonuclease H"/>
    <property type="match status" value="1"/>
</dbReference>
<proteinExistence type="inferred from homology"/>